<comment type="caution">
    <text evidence="2">The sequence shown here is derived from an EMBL/GenBank/DDBJ whole genome shotgun (WGS) entry which is preliminary data.</text>
</comment>
<evidence type="ECO:0000256" key="1">
    <source>
        <dbReference type="SAM" id="MobiDB-lite"/>
    </source>
</evidence>
<dbReference type="EMBL" id="JAGQLK010000001">
    <property type="protein sequence ID" value="MCA9382727.1"/>
    <property type="molecule type" value="Genomic_DNA"/>
</dbReference>
<reference evidence="2" key="1">
    <citation type="submission" date="2020-04" db="EMBL/GenBank/DDBJ databases">
        <authorList>
            <person name="Zhang T."/>
        </authorList>
    </citation>
    <scope>NUCLEOTIDE SEQUENCE</scope>
    <source>
        <strain evidence="2">HKST-UBA14</strain>
    </source>
</reference>
<protein>
    <submittedName>
        <fullName evidence="2">Uncharacterized protein</fullName>
    </submittedName>
</protein>
<dbReference type="Proteomes" id="UP000783287">
    <property type="component" value="Unassembled WGS sequence"/>
</dbReference>
<evidence type="ECO:0000313" key="2">
    <source>
        <dbReference type="EMBL" id="MCA9382727.1"/>
    </source>
</evidence>
<evidence type="ECO:0000313" key="3">
    <source>
        <dbReference type="Proteomes" id="UP000783287"/>
    </source>
</evidence>
<reference evidence="2" key="2">
    <citation type="journal article" date="2021" name="Microbiome">
        <title>Successional dynamics and alternative stable states in a saline activated sludge microbial community over 9 years.</title>
        <authorList>
            <person name="Wang Y."/>
            <person name="Ye J."/>
            <person name="Ju F."/>
            <person name="Liu L."/>
            <person name="Boyd J.A."/>
            <person name="Deng Y."/>
            <person name="Parks D.H."/>
            <person name="Jiang X."/>
            <person name="Yin X."/>
            <person name="Woodcroft B.J."/>
            <person name="Tyson G.W."/>
            <person name="Hugenholtz P."/>
            <person name="Polz M.F."/>
            <person name="Zhang T."/>
        </authorList>
    </citation>
    <scope>NUCLEOTIDE SEQUENCE</scope>
    <source>
        <strain evidence="2">HKST-UBA14</strain>
    </source>
</reference>
<accession>A0A955L4K2</accession>
<sequence>MPVNTLAPPGVQFESDSGREQQNTAMRYTLMYAIAALADQGLEYNQLFGQQRINGRTIWREP</sequence>
<dbReference type="AlphaFoldDB" id="A0A955L4K2"/>
<organism evidence="2 3">
    <name type="scientific">Candidatus Dojkabacteria bacterium</name>
    <dbReference type="NCBI Taxonomy" id="2099670"/>
    <lineage>
        <taxon>Bacteria</taxon>
        <taxon>Candidatus Dojkabacteria</taxon>
    </lineage>
</organism>
<name>A0A955L4K2_9BACT</name>
<feature type="region of interest" description="Disordered" evidence="1">
    <location>
        <begin position="1"/>
        <end position="20"/>
    </location>
</feature>
<gene>
    <name evidence="2" type="ORF">KC909_00010</name>
</gene>
<proteinExistence type="predicted"/>